<comment type="caution">
    <text evidence="1">The sequence shown here is derived from an EMBL/GenBank/DDBJ whole genome shotgun (WGS) entry which is preliminary data.</text>
</comment>
<gene>
    <name evidence="1" type="ORF">J4E00_01580</name>
</gene>
<proteinExistence type="predicted"/>
<dbReference type="EMBL" id="JAGETZ010000001">
    <property type="protein sequence ID" value="MBO2007723.1"/>
    <property type="molecule type" value="Genomic_DNA"/>
</dbReference>
<dbReference type="Proteomes" id="UP000664369">
    <property type="component" value="Unassembled WGS sequence"/>
</dbReference>
<keyword evidence="2" id="KW-1185">Reference proteome</keyword>
<accession>A0ABS3Q902</accession>
<evidence type="ECO:0000313" key="2">
    <source>
        <dbReference type="Proteomes" id="UP000664369"/>
    </source>
</evidence>
<reference evidence="1 2" key="1">
    <citation type="submission" date="2021-03" db="EMBL/GenBank/DDBJ databases">
        <authorList>
            <person name="Kim M.K."/>
        </authorList>
    </citation>
    <scope>NUCLEOTIDE SEQUENCE [LARGE SCALE GENOMIC DNA]</scope>
    <source>
        <strain evidence="1 2">BT442</strain>
    </source>
</reference>
<protein>
    <submittedName>
        <fullName evidence="1">Uncharacterized protein</fullName>
    </submittedName>
</protein>
<name>A0ABS3Q902_9BACT</name>
<organism evidence="1 2">
    <name type="scientific">Hymenobacter negativus</name>
    <dbReference type="NCBI Taxonomy" id="2795026"/>
    <lineage>
        <taxon>Bacteria</taxon>
        <taxon>Pseudomonadati</taxon>
        <taxon>Bacteroidota</taxon>
        <taxon>Cytophagia</taxon>
        <taxon>Cytophagales</taxon>
        <taxon>Hymenobacteraceae</taxon>
        <taxon>Hymenobacter</taxon>
    </lineage>
</organism>
<sequence length="111" mass="11539">MRRPRQPSGPAAPHGGDGFPRLFISGFYTEQIPARPAGRPCLAHPQTGAVGIGTTTPSASAALDISSTTKGVLSRLSNAQHTALMAGPTAPPVAGLVIFDNIGHLRRREPH</sequence>
<evidence type="ECO:0000313" key="1">
    <source>
        <dbReference type="EMBL" id="MBO2007723.1"/>
    </source>
</evidence>
<dbReference type="RefSeq" id="WP_208173255.1">
    <property type="nucleotide sequence ID" value="NZ_JAGETZ010000001.1"/>
</dbReference>